<comment type="caution">
    <text evidence="2">The sequence shown here is derived from an EMBL/GenBank/DDBJ whole genome shotgun (WGS) entry which is preliminary data.</text>
</comment>
<sequence length="75" mass="8760">MWAEGSIKVSNNIFHYWVKHFEEPSEDYGMDGGRISKLMLKRDGEITYNYDRGLDIPPADKETEMALAILMKEYN</sequence>
<reference evidence="2" key="1">
    <citation type="submission" date="2012-11" db="EMBL/GenBank/DDBJ databases">
        <title>Dependencies among metagenomic species, viruses, plasmids and units of genetic variation.</title>
        <authorList>
            <person name="Nielsen H.B."/>
            <person name="Almeida M."/>
            <person name="Juncker A.S."/>
            <person name="Rasmussen S."/>
            <person name="Li J."/>
            <person name="Sunagawa S."/>
            <person name="Plichta D."/>
            <person name="Gautier L."/>
            <person name="Le Chatelier E."/>
            <person name="Peletier E."/>
            <person name="Bonde I."/>
            <person name="Nielsen T."/>
            <person name="Manichanh C."/>
            <person name="Arumugam M."/>
            <person name="Batto J."/>
            <person name="Santos M.B.Q.D."/>
            <person name="Blom N."/>
            <person name="Borruel N."/>
            <person name="Burgdorf K.S."/>
            <person name="Boumezbeur F."/>
            <person name="Casellas F."/>
            <person name="Dore J."/>
            <person name="Guarner F."/>
            <person name="Hansen T."/>
            <person name="Hildebrand F."/>
            <person name="Kaas R.S."/>
            <person name="Kennedy S."/>
            <person name="Kristiansen K."/>
            <person name="Kultima J.R."/>
            <person name="Leonard P."/>
            <person name="Levenez F."/>
            <person name="Lund O."/>
            <person name="Moumen B."/>
            <person name="Le Paslier D."/>
            <person name="Pons N."/>
            <person name="Pedersen O."/>
            <person name="Prifti E."/>
            <person name="Qin J."/>
            <person name="Raes J."/>
            <person name="Tap J."/>
            <person name="Tims S."/>
            <person name="Ussery D.W."/>
            <person name="Yamada T."/>
            <person name="MetaHit consortium"/>
            <person name="Renault P."/>
            <person name="Sicheritz-Ponten T."/>
            <person name="Bork P."/>
            <person name="Wang J."/>
            <person name="Brunak S."/>
            <person name="Ehrlich S.D."/>
        </authorList>
    </citation>
    <scope>NUCLEOTIDE SEQUENCE [LARGE SCALE GENOMIC DNA]</scope>
</reference>
<feature type="domain" description="DUF7678" evidence="1">
    <location>
        <begin position="1"/>
        <end position="75"/>
    </location>
</feature>
<dbReference type="Pfam" id="PF24726">
    <property type="entry name" value="DUF7678"/>
    <property type="match status" value="1"/>
</dbReference>
<dbReference type="AlphaFoldDB" id="R5R0V4"/>
<dbReference type="RefSeq" id="WP_022003048.1">
    <property type="nucleotide sequence ID" value="NZ_HF995123.1"/>
</dbReference>
<evidence type="ECO:0000259" key="1">
    <source>
        <dbReference type="Pfam" id="PF24726"/>
    </source>
</evidence>
<evidence type="ECO:0000313" key="3">
    <source>
        <dbReference type="Proteomes" id="UP000017998"/>
    </source>
</evidence>
<dbReference type="Proteomes" id="UP000017998">
    <property type="component" value="Unassembled WGS sequence"/>
</dbReference>
<protein>
    <recommendedName>
        <fullName evidence="1">DUF7678 domain-containing protein</fullName>
    </recommendedName>
</protein>
<organism evidence="2 3">
    <name type="scientific">[Ruminococcus] torques CAG:61</name>
    <dbReference type="NCBI Taxonomy" id="1263108"/>
    <lineage>
        <taxon>Bacteria</taxon>
        <taxon>Bacillati</taxon>
        <taxon>Bacillota</taxon>
        <taxon>Clostridia</taxon>
        <taxon>Lachnospirales</taxon>
        <taxon>Lachnospiraceae</taxon>
        <taxon>Mediterraneibacter</taxon>
    </lineage>
</organism>
<dbReference type="EMBL" id="CAZS010000128">
    <property type="protein sequence ID" value="CCZ26607.1"/>
    <property type="molecule type" value="Genomic_DNA"/>
</dbReference>
<evidence type="ECO:0000313" key="2">
    <source>
        <dbReference type="EMBL" id="CCZ26607.1"/>
    </source>
</evidence>
<name>R5R0V4_9FIRM</name>
<proteinExistence type="predicted"/>
<gene>
    <name evidence="2" type="ORF">BN734_00525</name>
</gene>
<accession>R5R0V4</accession>
<dbReference type="InterPro" id="IPR056095">
    <property type="entry name" value="DUF7678"/>
</dbReference>